<evidence type="ECO:0000313" key="3">
    <source>
        <dbReference type="Proteomes" id="UP000242180"/>
    </source>
</evidence>
<dbReference type="AlphaFoldDB" id="A0A1X2HPC5"/>
<feature type="region of interest" description="Disordered" evidence="1">
    <location>
        <begin position="205"/>
        <end position="417"/>
    </location>
</feature>
<dbReference type="OrthoDB" id="2291071at2759"/>
<feature type="compositionally biased region" description="Basic and acidic residues" evidence="1">
    <location>
        <begin position="233"/>
        <end position="249"/>
    </location>
</feature>
<feature type="compositionally biased region" description="Basic residues" evidence="1">
    <location>
        <begin position="310"/>
        <end position="324"/>
    </location>
</feature>
<feature type="compositionally biased region" description="Gly residues" evidence="1">
    <location>
        <begin position="205"/>
        <end position="228"/>
    </location>
</feature>
<evidence type="ECO:0000256" key="1">
    <source>
        <dbReference type="SAM" id="MobiDB-lite"/>
    </source>
</evidence>
<organism evidence="2 3">
    <name type="scientific">Syncephalastrum racemosum</name>
    <name type="common">Filamentous fungus</name>
    <dbReference type="NCBI Taxonomy" id="13706"/>
    <lineage>
        <taxon>Eukaryota</taxon>
        <taxon>Fungi</taxon>
        <taxon>Fungi incertae sedis</taxon>
        <taxon>Mucoromycota</taxon>
        <taxon>Mucoromycotina</taxon>
        <taxon>Mucoromycetes</taxon>
        <taxon>Mucorales</taxon>
        <taxon>Syncephalastraceae</taxon>
        <taxon>Syncephalastrum</taxon>
    </lineage>
</organism>
<feature type="compositionally biased region" description="Basic and acidic residues" evidence="1">
    <location>
        <begin position="379"/>
        <end position="409"/>
    </location>
</feature>
<dbReference type="Proteomes" id="UP000242180">
    <property type="component" value="Unassembled WGS sequence"/>
</dbReference>
<name>A0A1X2HPC5_SYNRA</name>
<keyword evidence="3" id="KW-1185">Reference proteome</keyword>
<protein>
    <submittedName>
        <fullName evidence="2">Uncharacterized protein</fullName>
    </submittedName>
</protein>
<dbReference type="STRING" id="13706.A0A1X2HPC5"/>
<gene>
    <name evidence="2" type="ORF">BCR43DRAFT_172536</name>
</gene>
<sequence length="417" mass="46366">MNKKQRLLRTQNLFQKIQIEVAWIWIRRIIKRNRRIPQQTNMHTCLLHQRRSKQQTPKGGLPIQVFESEERAPRGSKQRGGPEGMMPDSMGGGSPFPNPIMMGGPPGDMSWMMGGMPPGMNPAAAAMMRNQFGFGMPDFGNGGPDMDMGMAGGMPRPPFMNPGFQGNFGGPDDMYGMGPMPGMPPPPEMMATFASAGGPGMNMFGGGGRGGGTFGIRGGRGGMRGGRSSGPPRRQDPDDNDSVSRRDEQGSDSGAKAVAMAGPDEAIPTGPRAERESYPATSNGHYSQGRSSSRRRHGSRSPSTSSSIRRDHHHHRENRSRKRSPSWSRSPSPSRHRRSRTGSRSPSRARSSRGDKDRDRHSSSSKDYRSSRHQSSRYRSRERGRGRDKDKDKEKEKDKDRRREKSRDSRSRHRDRR</sequence>
<dbReference type="InParanoid" id="A0A1X2HPC5"/>
<reference evidence="2 3" key="1">
    <citation type="submission" date="2016-07" db="EMBL/GenBank/DDBJ databases">
        <title>Pervasive Adenine N6-methylation of Active Genes in Fungi.</title>
        <authorList>
            <consortium name="DOE Joint Genome Institute"/>
            <person name="Mondo S.J."/>
            <person name="Dannebaum R.O."/>
            <person name="Kuo R.C."/>
            <person name="Labutti K."/>
            <person name="Haridas S."/>
            <person name="Kuo A."/>
            <person name="Salamov A."/>
            <person name="Ahrendt S.R."/>
            <person name="Lipzen A."/>
            <person name="Sullivan W."/>
            <person name="Andreopoulos W.B."/>
            <person name="Clum A."/>
            <person name="Lindquist E."/>
            <person name="Daum C."/>
            <person name="Ramamoorthy G.K."/>
            <person name="Gryganskyi A."/>
            <person name="Culley D."/>
            <person name="Magnuson J.K."/>
            <person name="James T.Y."/>
            <person name="O'Malley M.A."/>
            <person name="Stajich J.E."/>
            <person name="Spatafora J.W."/>
            <person name="Visel A."/>
            <person name="Grigoriev I.V."/>
        </authorList>
    </citation>
    <scope>NUCLEOTIDE SEQUENCE [LARGE SCALE GENOMIC DNA]</scope>
    <source>
        <strain evidence="2 3">NRRL 2496</strain>
    </source>
</reference>
<evidence type="ECO:0000313" key="2">
    <source>
        <dbReference type="EMBL" id="ORZ01240.1"/>
    </source>
</evidence>
<feature type="compositionally biased region" description="Basic and acidic residues" evidence="1">
    <location>
        <begin position="352"/>
        <end position="370"/>
    </location>
</feature>
<accession>A0A1X2HPC5</accession>
<comment type="caution">
    <text evidence="2">The sequence shown here is derived from an EMBL/GenBank/DDBJ whole genome shotgun (WGS) entry which is preliminary data.</text>
</comment>
<dbReference type="EMBL" id="MCGN01000002">
    <property type="protein sequence ID" value="ORZ01240.1"/>
    <property type="molecule type" value="Genomic_DNA"/>
</dbReference>
<proteinExistence type="predicted"/>
<feature type="region of interest" description="Disordered" evidence="1">
    <location>
        <begin position="48"/>
        <end position="93"/>
    </location>
</feature>